<protein>
    <submittedName>
        <fullName evidence="1">Uncharacterized protein</fullName>
    </submittedName>
</protein>
<proteinExistence type="predicted"/>
<dbReference type="EMBL" id="JABTTQ020003097">
    <property type="protein sequence ID" value="KAK6120077.1"/>
    <property type="molecule type" value="Genomic_DNA"/>
</dbReference>
<name>A0ABR0UCA0_REHGL</name>
<dbReference type="PANTHER" id="PTHR36046:SF1">
    <property type="entry name" value="DUF6737 DOMAIN-CONTAINING PROTEIN"/>
    <property type="match status" value="1"/>
</dbReference>
<dbReference type="Proteomes" id="UP001318860">
    <property type="component" value="Unassembled WGS sequence"/>
</dbReference>
<accession>A0ABR0UCA0</accession>
<organism evidence="1 2">
    <name type="scientific">Rehmannia glutinosa</name>
    <name type="common">Chinese foxglove</name>
    <dbReference type="NCBI Taxonomy" id="99300"/>
    <lineage>
        <taxon>Eukaryota</taxon>
        <taxon>Viridiplantae</taxon>
        <taxon>Streptophyta</taxon>
        <taxon>Embryophyta</taxon>
        <taxon>Tracheophyta</taxon>
        <taxon>Spermatophyta</taxon>
        <taxon>Magnoliopsida</taxon>
        <taxon>eudicotyledons</taxon>
        <taxon>Gunneridae</taxon>
        <taxon>Pentapetalae</taxon>
        <taxon>asterids</taxon>
        <taxon>lamiids</taxon>
        <taxon>Lamiales</taxon>
        <taxon>Orobanchaceae</taxon>
        <taxon>Rehmannieae</taxon>
        <taxon>Rehmannia</taxon>
    </lineage>
</organism>
<sequence>MIDLQCHSHFPNFLNLSPSSSSSSPQIKPQISLIFGARLSSGSKQFHKTRHQTTLRRSGFRDGVEPGQEKAFFDENGAVEDMDSYLNYLSLEYDSVWDTKPSCSKKHLVIDSYAALGDRLCQPWTIALTGIGIITGIFRYDYRTKKEGDKWFGRHLWYGNRPMNLEGKFEAKG</sequence>
<reference evidence="1 2" key="1">
    <citation type="journal article" date="2021" name="Comput. Struct. Biotechnol. J.">
        <title>De novo genome assembly of the potent medicinal plant Rehmannia glutinosa using nanopore technology.</title>
        <authorList>
            <person name="Ma L."/>
            <person name="Dong C."/>
            <person name="Song C."/>
            <person name="Wang X."/>
            <person name="Zheng X."/>
            <person name="Niu Y."/>
            <person name="Chen S."/>
            <person name="Feng W."/>
        </authorList>
    </citation>
    <scope>NUCLEOTIDE SEQUENCE [LARGE SCALE GENOMIC DNA]</scope>
    <source>
        <strain evidence="1">DH-2019</strain>
    </source>
</reference>
<dbReference type="PANTHER" id="PTHR36046">
    <property type="entry name" value="PROTEIN, PUTATIVE-RELATED"/>
    <property type="match status" value="1"/>
</dbReference>
<keyword evidence="2" id="KW-1185">Reference proteome</keyword>
<evidence type="ECO:0000313" key="2">
    <source>
        <dbReference type="Proteomes" id="UP001318860"/>
    </source>
</evidence>
<comment type="caution">
    <text evidence="1">The sequence shown here is derived from an EMBL/GenBank/DDBJ whole genome shotgun (WGS) entry which is preliminary data.</text>
</comment>
<gene>
    <name evidence="1" type="ORF">DH2020_046207</name>
</gene>
<evidence type="ECO:0000313" key="1">
    <source>
        <dbReference type="EMBL" id="KAK6120077.1"/>
    </source>
</evidence>